<name>A0A7E4W0X0_PANRE</name>
<evidence type="ECO:0000256" key="1">
    <source>
        <dbReference type="SAM" id="MobiDB-lite"/>
    </source>
</evidence>
<organism evidence="2 3">
    <name type="scientific">Panagrellus redivivus</name>
    <name type="common">Microworm</name>
    <dbReference type="NCBI Taxonomy" id="6233"/>
    <lineage>
        <taxon>Eukaryota</taxon>
        <taxon>Metazoa</taxon>
        <taxon>Ecdysozoa</taxon>
        <taxon>Nematoda</taxon>
        <taxon>Chromadorea</taxon>
        <taxon>Rhabditida</taxon>
        <taxon>Tylenchina</taxon>
        <taxon>Panagrolaimomorpha</taxon>
        <taxon>Panagrolaimoidea</taxon>
        <taxon>Panagrolaimidae</taxon>
        <taxon>Panagrellus</taxon>
    </lineage>
</organism>
<evidence type="ECO:0000313" key="2">
    <source>
        <dbReference type="Proteomes" id="UP000492821"/>
    </source>
</evidence>
<protein>
    <submittedName>
        <fullName evidence="3">DDE_Tnp_1_7 domain-containing protein</fullName>
    </submittedName>
</protein>
<reference evidence="2" key="1">
    <citation type="journal article" date="2013" name="Genetics">
        <title>The draft genome and transcriptome of Panagrellus redivivus are shaped by the harsh demands of a free-living lifestyle.</title>
        <authorList>
            <person name="Srinivasan J."/>
            <person name="Dillman A.R."/>
            <person name="Macchietto M.G."/>
            <person name="Heikkinen L."/>
            <person name="Lakso M."/>
            <person name="Fracchia K.M."/>
            <person name="Antoshechkin I."/>
            <person name="Mortazavi A."/>
            <person name="Wong G."/>
            <person name="Sternberg P.W."/>
        </authorList>
    </citation>
    <scope>NUCLEOTIDE SEQUENCE [LARGE SCALE GENOMIC DNA]</scope>
    <source>
        <strain evidence="2">MT8872</strain>
    </source>
</reference>
<keyword evidence="2" id="KW-1185">Reference proteome</keyword>
<accession>A0A7E4W0X0</accession>
<dbReference type="Proteomes" id="UP000492821">
    <property type="component" value="Unassembled WGS sequence"/>
</dbReference>
<evidence type="ECO:0000313" key="3">
    <source>
        <dbReference type="WBParaSite" id="Pan_g578.t1"/>
    </source>
</evidence>
<proteinExistence type="predicted"/>
<sequence>MDPSLEDPQISDQVDPASDGNNRTLEKDPVGQARTGKTLHLTSLSAVSNHYLFDSNFTTFGSYKFIQRARFGVVSLRGYFRSKEYREPRQVGSANTHWRRFH</sequence>
<reference evidence="3" key="2">
    <citation type="submission" date="2020-10" db="UniProtKB">
        <authorList>
            <consortium name="WormBaseParasite"/>
        </authorList>
    </citation>
    <scope>IDENTIFICATION</scope>
</reference>
<dbReference type="WBParaSite" id="Pan_g578.t1">
    <property type="protein sequence ID" value="Pan_g578.t1"/>
    <property type="gene ID" value="Pan_g578"/>
</dbReference>
<dbReference type="AlphaFoldDB" id="A0A7E4W0X0"/>
<feature type="region of interest" description="Disordered" evidence="1">
    <location>
        <begin position="1"/>
        <end position="36"/>
    </location>
</feature>